<sequence length="186" mass="21084">MCRRPSAHQTVECDSREEPLSERAVNDSSLYFEHGGGDDGFWVTEPSKLRNQLGERLDPAYWQNGRWRGVFRLGSGLTRVRSADRAEHSRVLADNEELQEVCMDVGPAGVRNDWAGNDVLDHGEGAYRNPDADFHCSEGHEAEVTVYRRIVVEVQELAELGATNKECANDHRLTQNYLEHRNADFN</sequence>
<gene>
    <name evidence="1" type="ORF">FA13DRAFT_1718628</name>
</gene>
<reference evidence="1 2" key="1">
    <citation type="journal article" date="2019" name="Nat. Ecol. Evol.">
        <title>Megaphylogeny resolves global patterns of mushroom evolution.</title>
        <authorList>
            <person name="Varga T."/>
            <person name="Krizsan K."/>
            <person name="Foldi C."/>
            <person name="Dima B."/>
            <person name="Sanchez-Garcia M."/>
            <person name="Sanchez-Ramirez S."/>
            <person name="Szollosi G.J."/>
            <person name="Szarkandi J.G."/>
            <person name="Papp V."/>
            <person name="Albert L."/>
            <person name="Andreopoulos W."/>
            <person name="Angelini C."/>
            <person name="Antonin V."/>
            <person name="Barry K.W."/>
            <person name="Bougher N.L."/>
            <person name="Buchanan P."/>
            <person name="Buyck B."/>
            <person name="Bense V."/>
            <person name="Catcheside P."/>
            <person name="Chovatia M."/>
            <person name="Cooper J."/>
            <person name="Damon W."/>
            <person name="Desjardin D."/>
            <person name="Finy P."/>
            <person name="Geml J."/>
            <person name="Haridas S."/>
            <person name="Hughes K."/>
            <person name="Justo A."/>
            <person name="Karasinski D."/>
            <person name="Kautmanova I."/>
            <person name="Kiss B."/>
            <person name="Kocsube S."/>
            <person name="Kotiranta H."/>
            <person name="LaButti K.M."/>
            <person name="Lechner B.E."/>
            <person name="Liimatainen K."/>
            <person name="Lipzen A."/>
            <person name="Lukacs Z."/>
            <person name="Mihaltcheva S."/>
            <person name="Morgado L.N."/>
            <person name="Niskanen T."/>
            <person name="Noordeloos M.E."/>
            <person name="Ohm R.A."/>
            <person name="Ortiz-Santana B."/>
            <person name="Ovrebo C."/>
            <person name="Racz N."/>
            <person name="Riley R."/>
            <person name="Savchenko A."/>
            <person name="Shiryaev A."/>
            <person name="Soop K."/>
            <person name="Spirin V."/>
            <person name="Szebenyi C."/>
            <person name="Tomsovsky M."/>
            <person name="Tulloss R.E."/>
            <person name="Uehling J."/>
            <person name="Grigoriev I.V."/>
            <person name="Vagvolgyi C."/>
            <person name="Papp T."/>
            <person name="Martin F.M."/>
            <person name="Miettinen O."/>
            <person name="Hibbett D.S."/>
            <person name="Nagy L.G."/>
        </authorList>
    </citation>
    <scope>NUCLEOTIDE SEQUENCE [LARGE SCALE GENOMIC DNA]</scope>
    <source>
        <strain evidence="1 2">FP101781</strain>
    </source>
</reference>
<organism evidence="1 2">
    <name type="scientific">Coprinellus micaceus</name>
    <name type="common">Glistening ink-cap mushroom</name>
    <name type="synonym">Coprinus micaceus</name>
    <dbReference type="NCBI Taxonomy" id="71717"/>
    <lineage>
        <taxon>Eukaryota</taxon>
        <taxon>Fungi</taxon>
        <taxon>Dikarya</taxon>
        <taxon>Basidiomycota</taxon>
        <taxon>Agaricomycotina</taxon>
        <taxon>Agaricomycetes</taxon>
        <taxon>Agaricomycetidae</taxon>
        <taxon>Agaricales</taxon>
        <taxon>Agaricineae</taxon>
        <taxon>Psathyrellaceae</taxon>
        <taxon>Coprinellus</taxon>
    </lineage>
</organism>
<name>A0A4Y7SDP7_COPMI</name>
<dbReference type="EMBL" id="QPFP01000182">
    <property type="protein sequence ID" value="TEB19604.1"/>
    <property type="molecule type" value="Genomic_DNA"/>
</dbReference>
<evidence type="ECO:0000313" key="2">
    <source>
        <dbReference type="Proteomes" id="UP000298030"/>
    </source>
</evidence>
<accession>A0A4Y7SDP7</accession>
<keyword evidence="2" id="KW-1185">Reference proteome</keyword>
<dbReference type="AlphaFoldDB" id="A0A4Y7SDP7"/>
<evidence type="ECO:0000313" key="1">
    <source>
        <dbReference type="EMBL" id="TEB19604.1"/>
    </source>
</evidence>
<dbReference type="Proteomes" id="UP000298030">
    <property type="component" value="Unassembled WGS sequence"/>
</dbReference>
<comment type="caution">
    <text evidence="1">The sequence shown here is derived from an EMBL/GenBank/DDBJ whole genome shotgun (WGS) entry which is preliminary data.</text>
</comment>
<protein>
    <submittedName>
        <fullName evidence="1">Uncharacterized protein</fullName>
    </submittedName>
</protein>
<proteinExistence type="predicted"/>